<evidence type="ECO:0000256" key="17">
    <source>
        <dbReference type="ARBA" id="ARBA00031520"/>
    </source>
</evidence>
<dbReference type="Gene3D" id="1.20.59.10">
    <property type="entry name" value="Chorismate mutase"/>
    <property type="match status" value="1"/>
</dbReference>
<comment type="catalytic activity">
    <reaction evidence="1">
        <text>chorismate = prephenate</text>
        <dbReference type="Rhea" id="RHEA:13897"/>
        <dbReference type="ChEBI" id="CHEBI:29748"/>
        <dbReference type="ChEBI" id="CHEBI:29934"/>
        <dbReference type="EC" id="5.4.99.5"/>
    </reaction>
</comment>
<dbReference type="InterPro" id="IPR045865">
    <property type="entry name" value="ACT-like_dom_sf"/>
</dbReference>
<feature type="domain" description="Chorismate mutase" evidence="20">
    <location>
        <begin position="1"/>
        <end position="88"/>
    </location>
</feature>
<organism evidence="23 24">
    <name type="scientific">Candidatus Blautia stercoripullorum</name>
    <dbReference type="NCBI Taxonomy" id="2838502"/>
    <lineage>
        <taxon>Bacteria</taxon>
        <taxon>Bacillati</taxon>
        <taxon>Bacillota</taxon>
        <taxon>Clostridia</taxon>
        <taxon>Lachnospirales</taxon>
        <taxon>Lachnospiraceae</taxon>
        <taxon>Blautia</taxon>
    </lineage>
</organism>
<dbReference type="PROSITE" id="PS51671">
    <property type="entry name" value="ACT"/>
    <property type="match status" value="1"/>
</dbReference>
<dbReference type="PANTHER" id="PTHR21022:SF19">
    <property type="entry name" value="PREPHENATE DEHYDRATASE-RELATED"/>
    <property type="match status" value="1"/>
</dbReference>
<evidence type="ECO:0000259" key="21">
    <source>
        <dbReference type="PROSITE" id="PS51171"/>
    </source>
</evidence>
<comment type="pathway">
    <text evidence="5">Metabolic intermediate biosynthesis; prephenate biosynthesis; prephenate from chorismate: step 1/1.</text>
</comment>
<evidence type="ECO:0000256" key="19">
    <source>
        <dbReference type="PIRSR" id="PIRSR001500-2"/>
    </source>
</evidence>
<dbReference type="NCBIfam" id="NF008865">
    <property type="entry name" value="PRK11898.1"/>
    <property type="match status" value="1"/>
</dbReference>
<dbReference type="Gene3D" id="3.30.70.260">
    <property type="match status" value="1"/>
</dbReference>
<dbReference type="GO" id="GO:0004106">
    <property type="term" value="F:chorismate mutase activity"/>
    <property type="evidence" value="ECO:0007669"/>
    <property type="project" value="UniProtKB-EC"/>
</dbReference>
<dbReference type="InterPro" id="IPR008242">
    <property type="entry name" value="Chor_mutase/pphenate_deHydtase"/>
</dbReference>
<evidence type="ECO:0000256" key="16">
    <source>
        <dbReference type="ARBA" id="ARBA00031175"/>
    </source>
</evidence>
<evidence type="ECO:0000256" key="10">
    <source>
        <dbReference type="ARBA" id="ARBA00022605"/>
    </source>
</evidence>
<dbReference type="PIRSF" id="PIRSF001500">
    <property type="entry name" value="Chor_mut_pdt_Ppr"/>
    <property type="match status" value="1"/>
</dbReference>
<evidence type="ECO:0000256" key="15">
    <source>
        <dbReference type="ARBA" id="ARBA00023268"/>
    </source>
</evidence>
<proteinExistence type="predicted"/>
<dbReference type="AlphaFoldDB" id="A0A9D2R8Z6"/>
<comment type="caution">
    <text evidence="23">The sequence shown here is derived from an EMBL/GenBank/DDBJ whole genome shotgun (WGS) entry which is preliminary data.</text>
</comment>
<evidence type="ECO:0000256" key="18">
    <source>
        <dbReference type="ARBA" id="ARBA00047848"/>
    </source>
</evidence>
<evidence type="ECO:0000259" key="20">
    <source>
        <dbReference type="PROSITE" id="PS51168"/>
    </source>
</evidence>
<sequence length="376" mass="42796">MLDLTQLRDKIDDIDSQIVRLFEERMAVAEKVARFKIETGKPVFDPQREKEKLETLSHQAASEFNSRGIYELYRQIMSISRKRQYQLIEEQQNTAASPFSPIDSLKKEGVTVVFQGVEGAYSYAAMNTFFGKNITSFHVDTWKDAMEAIKNHDADYAVLPIENSTAGIVQDNYDLLTKYDHVIVGEQIIPCQHALVGLPGTSLSEIKDIYSHPQALMQCREFLESHKEWVTHEFGNTAAAAKKISEERDKTQAAISSPYAAEFFGLSVLKENIYTNAGNSTRFIIVTKDKIYCRNAGKISVSYELPHESGSLYNSLSHFIYNGLNMTKIESRPIHGRNWEYRFFVDFEGNLSDSAVKNALRGLEAETRNFRIHGNY</sequence>
<comment type="catalytic activity">
    <reaction evidence="18">
        <text>prephenate + H(+) = 3-phenylpyruvate + CO2 + H2O</text>
        <dbReference type="Rhea" id="RHEA:21648"/>
        <dbReference type="ChEBI" id="CHEBI:15377"/>
        <dbReference type="ChEBI" id="CHEBI:15378"/>
        <dbReference type="ChEBI" id="CHEBI:16526"/>
        <dbReference type="ChEBI" id="CHEBI:18005"/>
        <dbReference type="ChEBI" id="CHEBI:29934"/>
        <dbReference type="EC" id="4.2.1.51"/>
    </reaction>
</comment>
<dbReference type="CDD" id="cd13631">
    <property type="entry name" value="PBP2_Ct-PDT_like"/>
    <property type="match status" value="1"/>
</dbReference>
<evidence type="ECO:0000256" key="6">
    <source>
        <dbReference type="ARBA" id="ARBA00013147"/>
    </source>
</evidence>
<dbReference type="SUPFAM" id="SSF53850">
    <property type="entry name" value="Periplasmic binding protein-like II"/>
    <property type="match status" value="1"/>
</dbReference>
<keyword evidence="14 23" id="KW-0456">Lyase</keyword>
<evidence type="ECO:0000256" key="7">
    <source>
        <dbReference type="ARBA" id="ARBA00014401"/>
    </source>
</evidence>
<evidence type="ECO:0000313" key="23">
    <source>
        <dbReference type="EMBL" id="HJD40042.1"/>
    </source>
</evidence>
<dbReference type="InterPro" id="IPR018528">
    <property type="entry name" value="Preph_deHydtase_CS"/>
</dbReference>
<dbReference type="PROSITE" id="PS51168">
    <property type="entry name" value="CHORISMATE_MUT_2"/>
    <property type="match status" value="1"/>
</dbReference>
<evidence type="ECO:0000256" key="9">
    <source>
        <dbReference type="ARBA" id="ARBA00022490"/>
    </source>
</evidence>
<dbReference type="Gene3D" id="3.40.190.10">
    <property type="entry name" value="Periplasmic binding protein-like II"/>
    <property type="match status" value="2"/>
</dbReference>
<dbReference type="SUPFAM" id="SSF55021">
    <property type="entry name" value="ACT-like"/>
    <property type="match status" value="1"/>
</dbReference>
<evidence type="ECO:0000256" key="13">
    <source>
        <dbReference type="ARBA" id="ARBA00023235"/>
    </source>
</evidence>
<dbReference type="SMART" id="SM00830">
    <property type="entry name" value="CM_2"/>
    <property type="match status" value="1"/>
</dbReference>
<evidence type="ECO:0000256" key="11">
    <source>
        <dbReference type="ARBA" id="ARBA00023141"/>
    </source>
</evidence>
<keyword evidence="15" id="KW-0511">Multifunctional enzyme</keyword>
<evidence type="ECO:0000256" key="12">
    <source>
        <dbReference type="ARBA" id="ARBA00023222"/>
    </source>
</evidence>
<gene>
    <name evidence="23" type="primary">pheA</name>
    <name evidence="23" type="ORF">H9913_08425</name>
</gene>
<keyword evidence="11" id="KW-0057">Aromatic amino acid biosynthesis</keyword>
<evidence type="ECO:0000256" key="14">
    <source>
        <dbReference type="ARBA" id="ARBA00023239"/>
    </source>
</evidence>
<keyword evidence="13" id="KW-0413">Isomerase</keyword>
<dbReference type="PANTHER" id="PTHR21022">
    <property type="entry name" value="PREPHENATE DEHYDRATASE P PROTEIN"/>
    <property type="match status" value="1"/>
</dbReference>
<evidence type="ECO:0000256" key="5">
    <source>
        <dbReference type="ARBA" id="ARBA00004817"/>
    </source>
</evidence>
<keyword evidence="9" id="KW-0963">Cytoplasm</keyword>
<accession>A0A9D2R8Z6</accession>
<feature type="site" description="Essential for prephenate dehydratase activity" evidence="19">
    <location>
        <position position="281"/>
    </location>
</feature>
<evidence type="ECO:0000256" key="2">
    <source>
        <dbReference type="ARBA" id="ARBA00002364"/>
    </source>
</evidence>
<keyword evidence="10" id="KW-0028">Amino-acid biosynthesis</keyword>
<feature type="domain" description="ACT" evidence="22">
    <location>
        <begin position="300"/>
        <end position="376"/>
    </location>
</feature>
<dbReference type="InterPro" id="IPR002701">
    <property type="entry name" value="CM_II_prokaryot"/>
</dbReference>
<dbReference type="InterPro" id="IPR036263">
    <property type="entry name" value="Chorismate_II_sf"/>
</dbReference>
<dbReference type="Proteomes" id="UP000823850">
    <property type="component" value="Unassembled WGS sequence"/>
</dbReference>
<evidence type="ECO:0000313" key="24">
    <source>
        <dbReference type="Proteomes" id="UP000823850"/>
    </source>
</evidence>
<dbReference type="InterPro" id="IPR036979">
    <property type="entry name" value="CM_dom_sf"/>
</dbReference>
<protein>
    <recommendedName>
        <fullName evidence="7">Bifunctional chorismate mutase/prephenate dehydratase</fullName>
        <ecNumber evidence="6">4.2.1.51</ecNumber>
    </recommendedName>
    <alternativeName>
        <fullName evidence="17">Chorismate mutase-prephenate dehydratase</fullName>
    </alternativeName>
    <alternativeName>
        <fullName evidence="8">Prephenate dehydratase</fullName>
    </alternativeName>
    <alternativeName>
        <fullName evidence="16">p-protein</fullName>
    </alternativeName>
</protein>
<evidence type="ECO:0000259" key="22">
    <source>
        <dbReference type="PROSITE" id="PS51671"/>
    </source>
</evidence>
<comment type="pathway">
    <text evidence="4">Amino-acid biosynthesis; L-phenylalanine biosynthesis; phenylpyruvate from prephenate: step 1/1.</text>
</comment>
<reference evidence="23" key="2">
    <citation type="submission" date="2021-04" db="EMBL/GenBank/DDBJ databases">
        <authorList>
            <person name="Gilroy R."/>
        </authorList>
    </citation>
    <scope>NUCLEOTIDE SEQUENCE</scope>
    <source>
        <strain evidence="23">ChiW19-6364</strain>
    </source>
</reference>
<evidence type="ECO:0000256" key="8">
    <source>
        <dbReference type="ARBA" id="ARBA00021872"/>
    </source>
</evidence>
<dbReference type="PROSITE" id="PS51171">
    <property type="entry name" value="PREPHENATE_DEHYDR_3"/>
    <property type="match status" value="1"/>
</dbReference>
<dbReference type="GO" id="GO:0005737">
    <property type="term" value="C:cytoplasm"/>
    <property type="evidence" value="ECO:0007669"/>
    <property type="project" value="UniProtKB-SubCell"/>
</dbReference>
<dbReference type="CDD" id="cd04905">
    <property type="entry name" value="ACT_CM-PDT"/>
    <property type="match status" value="1"/>
</dbReference>
<dbReference type="InterPro" id="IPR001086">
    <property type="entry name" value="Preph_deHydtase"/>
</dbReference>
<dbReference type="GO" id="GO:0009094">
    <property type="term" value="P:L-phenylalanine biosynthetic process"/>
    <property type="evidence" value="ECO:0007669"/>
    <property type="project" value="UniProtKB-KW"/>
</dbReference>
<dbReference type="GO" id="GO:0046417">
    <property type="term" value="P:chorismate metabolic process"/>
    <property type="evidence" value="ECO:0007669"/>
    <property type="project" value="InterPro"/>
</dbReference>
<dbReference type="PROSITE" id="PS00858">
    <property type="entry name" value="PREPHENATE_DEHYDR_2"/>
    <property type="match status" value="1"/>
</dbReference>
<dbReference type="EC" id="4.2.1.51" evidence="6"/>
<reference evidence="23" key="1">
    <citation type="journal article" date="2021" name="PeerJ">
        <title>Extensive microbial diversity within the chicken gut microbiome revealed by metagenomics and culture.</title>
        <authorList>
            <person name="Gilroy R."/>
            <person name="Ravi A."/>
            <person name="Getino M."/>
            <person name="Pursley I."/>
            <person name="Horton D.L."/>
            <person name="Alikhan N.F."/>
            <person name="Baker D."/>
            <person name="Gharbi K."/>
            <person name="Hall N."/>
            <person name="Watson M."/>
            <person name="Adriaenssens E.M."/>
            <person name="Foster-Nyarko E."/>
            <person name="Jarju S."/>
            <person name="Secka A."/>
            <person name="Antonio M."/>
            <person name="Oren A."/>
            <person name="Chaudhuri R.R."/>
            <person name="La Ragione R."/>
            <person name="Hildebrand F."/>
            <person name="Pallen M.J."/>
        </authorList>
    </citation>
    <scope>NUCLEOTIDE SEQUENCE</scope>
    <source>
        <strain evidence="23">ChiW19-6364</strain>
    </source>
</reference>
<dbReference type="Pfam" id="PF00800">
    <property type="entry name" value="PDT"/>
    <property type="match status" value="1"/>
</dbReference>
<dbReference type="InterPro" id="IPR002912">
    <property type="entry name" value="ACT_dom"/>
</dbReference>
<evidence type="ECO:0000256" key="4">
    <source>
        <dbReference type="ARBA" id="ARBA00004741"/>
    </source>
</evidence>
<comment type="subcellular location">
    <subcellularLocation>
        <location evidence="3">Cytoplasm</location>
    </subcellularLocation>
</comment>
<dbReference type="GO" id="GO:0004664">
    <property type="term" value="F:prephenate dehydratase activity"/>
    <property type="evidence" value="ECO:0007669"/>
    <property type="project" value="UniProtKB-EC"/>
</dbReference>
<dbReference type="Pfam" id="PF01817">
    <property type="entry name" value="CM_2"/>
    <property type="match status" value="1"/>
</dbReference>
<keyword evidence="12" id="KW-0584">Phenylalanine biosynthesis</keyword>
<dbReference type="SUPFAM" id="SSF48600">
    <property type="entry name" value="Chorismate mutase II"/>
    <property type="match status" value="1"/>
</dbReference>
<evidence type="ECO:0000256" key="3">
    <source>
        <dbReference type="ARBA" id="ARBA00004496"/>
    </source>
</evidence>
<feature type="domain" description="Prephenate dehydratase" evidence="21">
    <location>
        <begin position="111"/>
        <end position="288"/>
    </location>
</feature>
<dbReference type="EMBL" id="DWUX01000152">
    <property type="protein sequence ID" value="HJD40042.1"/>
    <property type="molecule type" value="Genomic_DNA"/>
</dbReference>
<evidence type="ECO:0000256" key="1">
    <source>
        <dbReference type="ARBA" id="ARBA00000824"/>
    </source>
</evidence>
<comment type="function">
    <text evidence="2">Catalyzes the Claisen rearrangement of chorismate to prephenate and the decarboxylation/dehydration of prephenate to phenylpyruvate.</text>
</comment>
<name>A0A9D2R8Z6_9FIRM</name>